<feature type="region of interest" description="Disordered" evidence="1">
    <location>
        <begin position="1"/>
        <end position="57"/>
    </location>
</feature>
<dbReference type="AlphaFoldDB" id="A0A699XEI1"/>
<proteinExistence type="predicted"/>
<feature type="compositionally biased region" description="Basic and acidic residues" evidence="1">
    <location>
        <begin position="9"/>
        <end position="24"/>
    </location>
</feature>
<reference evidence="2" key="1">
    <citation type="journal article" date="2019" name="Sci. Rep.">
        <title>Draft genome of Tanacetum cinerariifolium, the natural source of mosquito coil.</title>
        <authorList>
            <person name="Yamashiro T."/>
            <person name="Shiraishi A."/>
            <person name="Satake H."/>
            <person name="Nakayama K."/>
        </authorList>
    </citation>
    <scope>NUCLEOTIDE SEQUENCE</scope>
</reference>
<evidence type="ECO:0000256" key="1">
    <source>
        <dbReference type="SAM" id="MobiDB-lite"/>
    </source>
</evidence>
<feature type="non-terminal residue" evidence="2">
    <location>
        <position position="1"/>
    </location>
</feature>
<evidence type="ECO:0000313" key="2">
    <source>
        <dbReference type="EMBL" id="GFD58512.1"/>
    </source>
</evidence>
<protein>
    <submittedName>
        <fullName evidence="2">Paired amphipathic helix protein Sin3-like 2 isoform X3</fullName>
    </submittedName>
</protein>
<dbReference type="EMBL" id="BKCJ011853993">
    <property type="protein sequence ID" value="GFD58512.1"/>
    <property type="molecule type" value="Genomic_DNA"/>
</dbReference>
<sequence>LILLQGRDATPRPRNVHDDGHEAKSNIADVPPSQQGDTSRTPPMANGNFAKFKKEDG</sequence>
<gene>
    <name evidence="2" type="ORF">Tci_930481</name>
</gene>
<name>A0A699XEI1_TANCI</name>
<feature type="non-terminal residue" evidence="2">
    <location>
        <position position="57"/>
    </location>
</feature>
<feature type="compositionally biased region" description="Polar residues" evidence="1">
    <location>
        <begin position="32"/>
        <end position="41"/>
    </location>
</feature>
<comment type="caution">
    <text evidence="2">The sequence shown here is derived from an EMBL/GenBank/DDBJ whole genome shotgun (WGS) entry which is preliminary data.</text>
</comment>
<accession>A0A699XEI1</accession>
<organism evidence="2">
    <name type="scientific">Tanacetum cinerariifolium</name>
    <name type="common">Dalmatian daisy</name>
    <name type="synonym">Chrysanthemum cinerariifolium</name>
    <dbReference type="NCBI Taxonomy" id="118510"/>
    <lineage>
        <taxon>Eukaryota</taxon>
        <taxon>Viridiplantae</taxon>
        <taxon>Streptophyta</taxon>
        <taxon>Embryophyta</taxon>
        <taxon>Tracheophyta</taxon>
        <taxon>Spermatophyta</taxon>
        <taxon>Magnoliopsida</taxon>
        <taxon>eudicotyledons</taxon>
        <taxon>Gunneridae</taxon>
        <taxon>Pentapetalae</taxon>
        <taxon>asterids</taxon>
        <taxon>campanulids</taxon>
        <taxon>Asterales</taxon>
        <taxon>Asteraceae</taxon>
        <taxon>Asteroideae</taxon>
        <taxon>Anthemideae</taxon>
        <taxon>Anthemidinae</taxon>
        <taxon>Tanacetum</taxon>
    </lineage>
</organism>